<feature type="region of interest" description="Disordered" evidence="8">
    <location>
        <begin position="291"/>
        <end position="332"/>
    </location>
</feature>
<dbReference type="FunFam" id="3.40.50.300:FF:000019">
    <property type="entry name" value="Translation initiation factor IF-2"/>
    <property type="match status" value="1"/>
</dbReference>
<dbReference type="EMBL" id="JAHRHJ020000002">
    <property type="protein sequence ID" value="KAH9326040.1"/>
    <property type="molecule type" value="Genomic_DNA"/>
</dbReference>
<dbReference type="GO" id="GO:0005737">
    <property type="term" value="C:cytoplasm"/>
    <property type="evidence" value="ECO:0007669"/>
    <property type="project" value="TreeGrafter"/>
</dbReference>
<feature type="compositionally biased region" description="Basic and acidic residues" evidence="8">
    <location>
        <begin position="309"/>
        <end position="318"/>
    </location>
</feature>
<dbReference type="InterPro" id="IPR000795">
    <property type="entry name" value="T_Tr_GTP-bd_dom"/>
</dbReference>
<comment type="function">
    <text evidence="6">One of the essential components for the initiation of protein synthesis. Protects formylmethionyl-tRNA from spontaneous hydrolysis and promotes its binding to the 30S ribosomal subunits. Also involved in the hydrolysis of GTP during the formation of the 70S ribosomal complex.</text>
</comment>
<evidence type="ECO:0000259" key="9">
    <source>
        <dbReference type="PROSITE" id="PS51722"/>
    </source>
</evidence>
<dbReference type="SUPFAM" id="SSF52540">
    <property type="entry name" value="P-loop containing nucleoside triphosphate hydrolases"/>
    <property type="match status" value="1"/>
</dbReference>
<dbReference type="InterPro" id="IPR006847">
    <property type="entry name" value="IF2_N"/>
</dbReference>
<keyword evidence="3" id="KW-0547">Nucleotide-binding</keyword>
<accession>A0AA38GSR5</accession>
<dbReference type="GO" id="GO:0003743">
    <property type="term" value="F:translation initiation factor activity"/>
    <property type="evidence" value="ECO:0007669"/>
    <property type="project" value="UniProtKB-KW"/>
</dbReference>
<evidence type="ECO:0000256" key="3">
    <source>
        <dbReference type="ARBA" id="ARBA00022741"/>
    </source>
</evidence>
<evidence type="ECO:0000256" key="1">
    <source>
        <dbReference type="ARBA" id="ARBA00007733"/>
    </source>
</evidence>
<dbReference type="InterPro" id="IPR015760">
    <property type="entry name" value="TIF_IF2"/>
</dbReference>
<comment type="similarity">
    <text evidence="1">Belongs to the TRAFAC class translation factor GTPase superfamily. Classic translation factor GTPase family. IF-2 subfamily.</text>
</comment>
<dbReference type="InterPro" id="IPR000178">
    <property type="entry name" value="TF_IF2_bacterial-like"/>
</dbReference>
<evidence type="ECO:0000256" key="7">
    <source>
        <dbReference type="ARBA" id="ARBA00044105"/>
    </source>
</evidence>
<feature type="compositionally biased region" description="Basic residues" evidence="8">
    <location>
        <begin position="319"/>
        <end position="332"/>
    </location>
</feature>
<dbReference type="NCBIfam" id="TIGR00231">
    <property type="entry name" value="small_GTP"/>
    <property type="match status" value="1"/>
</dbReference>
<reference evidence="10 11" key="1">
    <citation type="journal article" date="2021" name="Nat. Plants">
        <title>The Taxus genome provides insights into paclitaxel biosynthesis.</title>
        <authorList>
            <person name="Xiong X."/>
            <person name="Gou J."/>
            <person name="Liao Q."/>
            <person name="Li Y."/>
            <person name="Zhou Q."/>
            <person name="Bi G."/>
            <person name="Li C."/>
            <person name="Du R."/>
            <person name="Wang X."/>
            <person name="Sun T."/>
            <person name="Guo L."/>
            <person name="Liang H."/>
            <person name="Lu P."/>
            <person name="Wu Y."/>
            <person name="Zhang Z."/>
            <person name="Ro D.K."/>
            <person name="Shang Y."/>
            <person name="Huang S."/>
            <person name="Yan J."/>
        </authorList>
    </citation>
    <scope>NUCLEOTIDE SEQUENCE [LARGE SCALE GENOMIC DNA]</scope>
    <source>
        <strain evidence="10">Ta-2019</strain>
    </source>
</reference>
<dbReference type="Gene3D" id="2.40.30.10">
    <property type="entry name" value="Translation factors"/>
    <property type="match status" value="2"/>
</dbReference>
<evidence type="ECO:0000256" key="4">
    <source>
        <dbReference type="ARBA" id="ARBA00022917"/>
    </source>
</evidence>
<dbReference type="PROSITE" id="PS51722">
    <property type="entry name" value="G_TR_2"/>
    <property type="match status" value="1"/>
</dbReference>
<dbReference type="FunFam" id="2.40.30.10:FF:000054">
    <property type="entry name" value="Translation initiation factor IF-2"/>
    <property type="match status" value="1"/>
</dbReference>
<dbReference type="Pfam" id="PF04760">
    <property type="entry name" value="IF2_N"/>
    <property type="match status" value="1"/>
</dbReference>
<dbReference type="CDD" id="cd03702">
    <property type="entry name" value="IF2_mtIF2_II"/>
    <property type="match status" value="1"/>
</dbReference>
<feature type="region of interest" description="Disordered" evidence="8">
    <location>
        <begin position="152"/>
        <end position="229"/>
    </location>
</feature>
<dbReference type="Gene3D" id="3.40.50.300">
    <property type="entry name" value="P-loop containing nucleotide triphosphate hydrolases"/>
    <property type="match status" value="1"/>
</dbReference>
<sequence length="943" mass="102047">MACLACAGSARVNSTGFFDVSPPLIGRSRGLSVNRKNNNNCSFSCHKWKWKWSRTTAHCSLATSATTLLEQEVKSSLATGNDVDVEMDMDVVLKPPPKPLLRATPSPSPDLPLIPTQKLENPDLVGAGWAHDNPTNIAKGLGSKPLNKSKSFNNVWKKGNPTAYVRRTPPPTPTPTRTTEMAKEAENRDDRKIEKEEMQMRMPVRPQASPPEKTTPKLRGKPMPMLVGNDNVPAKKQVILKDVGAAPRQRQVILKDIGASPKSKPEINMKSPYLYKDVNVNASATVAGVAAPAPPSRVGKTEGSVFPYKTKDKDDWRGSKRRSGSALRKTKGQIRNVGDNVEELDMFLSTSRTRKGLKFSKAMRKAARVAAAKAAAPAKVEILEVGKQGMSVAELAHNLAVNEGLIVRTLFMKGIPTRVTHTLDKDTVKLVCKEYDVEVIEADEVRAEHMTIKREMLDEDDLDRLQTRPPVLTIMGHVDHGKTTLLDYIRKSKVASSEAGGITQRIGAYRVFVPVDGGLKPCVFLDTPGHEAFSAMRSRGAKVTDIAIIVVAADDGVRPQTNEAIAHAKAANVPIVVAINKIDKEGASPERVMQELSSIGLMPEDWGGDVPMVHVSGLTGKNVNELLETVMLVAELQELKANPDRNSKGTVIEAGLHKARGPIATFLVQNGTLKKGDLVVCGESHGKVRALFDDTGASVDKAGPCMAVQVMGLNSVPVAGDEFEAVDSLEIARERAGDCALKLRDERLFAQAGEMKVTLYSLANAVTEGRGFGSDRLQLNIILKVDLQGSVAAIREALEVLPQDSVNLRFLIQAVGDISASDVNLASASEAIIVGFNVRVPAAVQAQAENQNVEIRLYKVIYELLDDMRKAMEGLLKPVEEQVPIGSAEVRAVFSNGSGRAAGCMVTEGKIVKGCSVRVVRNGKDVHTGTLDSLRRMKEVVKE</sequence>
<dbReference type="InterPro" id="IPR009000">
    <property type="entry name" value="Transl_B-barrel_sf"/>
</dbReference>
<dbReference type="PANTHER" id="PTHR43381">
    <property type="entry name" value="TRANSLATION INITIATION FACTOR IF-2-RELATED"/>
    <property type="match status" value="1"/>
</dbReference>
<evidence type="ECO:0000313" key="11">
    <source>
        <dbReference type="Proteomes" id="UP000824469"/>
    </source>
</evidence>
<feature type="compositionally biased region" description="Basic and acidic residues" evidence="8">
    <location>
        <begin position="180"/>
        <end position="199"/>
    </location>
</feature>
<dbReference type="NCBIfam" id="TIGR00487">
    <property type="entry name" value="IF-2"/>
    <property type="match status" value="1"/>
</dbReference>
<dbReference type="FunFam" id="3.40.50.10050:FF:000001">
    <property type="entry name" value="Translation initiation factor IF-2"/>
    <property type="match status" value="1"/>
</dbReference>
<dbReference type="PRINTS" id="PR00315">
    <property type="entry name" value="ELONGATNFCT"/>
</dbReference>
<dbReference type="InterPro" id="IPR027417">
    <property type="entry name" value="P-loop_NTPase"/>
</dbReference>
<dbReference type="Gene3D" id="3.40.50.10050">
    <property type="entry name" value="Translation initiation factor IF- 2, domain 3"/>
    <property type="match status" value="1"/>
</dbReference>
<evidence type="ECO:0000256" key="6">
    <source>
        <dbReference type="ARBA" id="ARBA00025162"/>
    </source>
</evidence>
<dbReference type="SUPFAM" id="SSF52156">
    <property type="entry name" value="Initiation factor IF2/eIF5b, domain 3"/>
    <property type="match status" value="1"/>
</dbReference>
<proteinExistence type="inferred from homology"/>
<evidence type="ECO:0000256" key="5">
    <source>
        <dbReference type="ARBA" id="ARBA00023134"/>
    </source>
</evidence>
<dbReference type="Proteomes" id="UP000824469">
    <property type="component" value="Unassembled WGS sequence"/>
</dbReference>
<dbReference type="HAMAP" id="MF_00100_B">
    <property type="entry name" value="IF_2_B"/>
    <property type="match status" value="1"/>
</dbReference>
<dbReference type="CDD" id="cd01887">
    <property type="entry name" value="IF2_eIF5B"/>
    <property type="match status" value="1"/>
</dbReference>
<keyword evidence="4" id="KW-0648">Protein biosynthesis</keyword>
<gene>
    <name evidence="10" type="ORF">KI387_006218</name>
</gene>
<keyword evidence="2" id="KW-0396">Initiation factor</keyword>
<evidence type="ECO:0000256" key="8">
    <source>
        <dbReference type="SAM" id="MobiDB-lite"/>
    </source>
</evidence>
<feature type="domain" description="Tr-type G" evidence="9">
    <location>
        <begin position="467"/>
        <end position="640"/>
    </location>
</feature>
<feature type="non-terminal residue" evidence="10">
    <location>
        <position position="943"/>
    </location>
</feature>
<dbReference type="InterPro" id="IPR053905">
    <property type="entry name" value="EF-G-like_DII"/>
</dbReference>
<dbReference type="CDD" id="cd03692">
    <property type="entry name" value="mtIF2_IVc"/>
    <property type="match status" value="1"/>
</dbReference>
<dbReference type="InterPro" id="IPR036925">
    <property type="entry name" value="TIF_IF2_dom3_sf"/>
</dbReference>
<dbReference type="Pfam" id="PF00009">
    <property type="entry name" value="GTP_EFTU"/>
    <property type="match status" value="1"/>
</dbReference>
<protein>
    <recommendedName>
        <fullName evidence="7">Translation initiation factor IF-2, chloroplastic</fullName>
    </recommendedName>
</protein>
<dbReference type="GO" id="GO:0003924">
    <property type="term" value="F:GTPase activity"/>
    <property type="evidence" value="ECO:0007669"/>
    <property type="project" value="InterPro"/>
</dbReference>
<dbReference type="PANTHER" id="PTHR43381:SF5">
    <property type="entry name" value="TR-TYPE G DOMAIN-CONTAINING PROTEIN"/>
    <property type="match status" value="1"/>
</dbReference>
<dbReference type="Pfam" id="PF11987">
    <property type="entry name" value="IF-2"/>
    <property type="match status" value="1"/>
</dbReference>
<evidence type="ECO:0000313" key="10">
    <source>
        <dbReference type="EMBL" id="KAH9326040.1"/>
    </source>
</evidence>
<dbReference type="AlphaFoldDB" id="A0AA38GSR5"/>
<comment type="caution">
    <text evidence="10">The sequence shown here is derived from an EMBL/GenBank/DDBJ whole genome shotgun (WGS) entry which is preliminary data.</text>
</comment>
<dbReference type="Pfam" id="PF22042">
    <property type="entry name" value="EF-G_D2"/>
    <property type="match status" value="1"/>
</dbReference>
<dbReference type="InterPro" id="IPR044145">
    <property type="entry name" value="IF2_II"/>
</dbReference>
<organism evidence="10 11">
    <name type="scientific">Taxus chinensis</name>
    <name type="common">Chinese yew</name>
    <name type="synonym">Taxus wallichiana var. chinensis</name>
    <dbReference type="NCBI Taxonomy" id="29808"/>
    <lineage>
        <taxon>Eukaryota</taxon>
        <taxon>Viridiplantae</taxon>
        <taxon>Streptophyta</taxon>
        <taxon>Embryophyta</taxon>
        <taxon>Tracheophyta</taxon>
        <taxon>Spermatophyta</taxon>
        <taxon>Pinopsida</taxon>
        <taxon>Pinidae</taxon>
        <taxon>Conifers II</taxon>
        <taxon>Cupressales</taxon>
        <taxon>Taxaceae</taxon>
        <taxon>Taxus</taxon>
    </lineage>
</organism>
<dbReference type="GO" id="GO:0005525">
    <property type="term" value="F:GTP binding"/>
    <property type="evidence" value="ECO:0007669"/>
    <property type="project" value="UniProtKB-KW"/>
</dbReference>
<name>A0AA38GSR5_TAXCH</name>
<dbReference type="InterPro" id="IPR023115">
    <property type="entry name" value="TIF_IF2_dom3"/>
</dbReference>
<dbReference type="InterPro" id="IPR005225">
    <property type="entry name" value="Small_GTP-bd"/>
</dbReference>
<dbReference type="SUPFAM" id="SSF50447">
    <property type="entry name" value="Translation proteins"/>
    <property type="match status" value="2"/>
</dbReference>
<keyword evidence="5" id="KW-0342">GTP-binding</keyword>
<evidence type="ECO:0000256" key="2">
    <source>
        <dbReference type="ARBA" id="ARBA00022540"/>
    </source>
</evidence>
<keyword evidence="11" id="KW-1185">Reference proteome</keyword>